<evidence type="ECO:0000256" key="3">
    <source>
        <dbReference type="SAM" id="MobiDB-lite"/>
    </source>
</evidence>
<evidence type="ECO:0000313" key="5">
    <source>
        <dbReference type="EMBL" id="KPI85261.1"/>
    </source>
</evidence>
<dbReference type="PANTHER" id="PTHR18934">
    <property type="entry name" value="ATP-DEPENDENT RNA HELICASE"/>
    <property type="match status" value="1"/>
</dbReference>
<evidence type="ECO:0000313" key="6">
    <source>
        <dbReference type="Proteomes" id="UP000038009"/>
    </source>
</evidence>
<dbReference type="EMBL" id="LJSK01000199">
    <property type="protein sequence ID" value="KPI85261.1"/>
    <property type="molecule type" value="Genomic_DNA"/>
</dbReference>
<organism evidence="5 6">
    <name type="scientific">Leptomonas seymouri</name>
    <dbReference type="NCBI Taxonomy" id="5684"/>
    <lineage>
        <taxon>Eukaryota</taxon>
        <taxon>Discoba</taxon>
        <taxon>Euglenozoa</taxon>
        <taxon>Kinetoplastea</taxon>
        <taxon>Metakinetoplastina</taxon>
        <taxon>Trypanosomatida</taxon>
        <taxon>Trypanosomatidae</taxon>
        <taxon>Leishmaniinae</taxon>
        <taxon>Leptomonas</taxon>
    </lineage>
</organism>
<dbReference type="PANTHER" id="PTHR18934:SF83">
    <property type="entry name" value="PRE-MRNA-SPLICING FACTOR ATP-DEPENDENT RNA HELICASE DHX16"/>
    <property type="match status" value="1"/>
</dbReference>
<keyword evidence="2" id="KW-0175">Coiled coil</keyword>
<dbReference type="OrthoDB" id="278017at2759"/>
<dbReference type="OMA" id="FIRDAGH"/>
<dbReference type="AlphaFoldDB" id="A0A0N1HWI4"/>
<sequence length="1091" mass="117079">MPIAPRQGRKGDKVFSSPAVVATDSPGGVSPASLLPSGIGAALPSEPNTTLQFNIEALMGKRRRSPSKVKAVATAASGSGARGSEDGSSTPAADNAGVGANSTGNTNAASGSTEAAAAPAAESSDSITPAAADSNVFKFDLDAIAQVGQGVVFGGNKTMRTGYHKPDSDPITVSKKLGELIEAQNAAVASAKSNNTSLTAGSGEVAGLKEALSYQVVLLQRSFAALRLAVAVSRQSGKKVLVVVPHYSDVSDVAAALRALSCPNSCSVGELTGQSFNGETSTALWVTDVDTALVYLTSQHGLAPFTHLVLPNLSRMNPLLSYFLWGLRERVYRQSANLDSAAPPLHLVCVSGTTTQRMKAFFAKQTVAIIDAPPVRPLSEFSYDEANALAQMDVLDVAIDESGKYPGPHRKIVDHSVQVAATLVRRIFASAPKCPQAIYILTGDSREMLDALHKEQLPDTTIYAGRFPSREDSGAVANPPKHRVCVLHTVMSFTNNNAEDATFVLDMGTTRRLAVQNKSEGFMASSASEWASKADVAERKRVAGVRFPGAYIALYPPAAEIVLPTTEASQPTVYEVEDAVLQCSRAQLPIEHANQEMICSLDAESMDQVKHSLSEKCFFANGSDGSLTFTGEIASRLPLEVDLAHMVISCCVLGHSEVGVVVAGVCAMPYRFPTGDSAEAFAAWKKGVLESRQEYAGDIASQSDLLADVLVFLEWWKLKASGASTQALVAKLQVKEDRLERIRTLITYLRVQISDYAFVDDLEDAATLTAVAQSIKTNASIFTFFETVALARRLFFVRDAGTINVKDRAGALVFVRTAKKVVPNTSNPSSVAWESGAALVAVDLRNLMSTITCARVSAVNNNYLFAALLLLYPQVEYSAPVEVPTKGTRVVFFGITCNRQMKRFRVSINEAAQILDFREKWSRALGYLQALRTSKKPLSRRKFNFLLKEADRHFNLEELRAEVQRELQNLVTEIEVMEHQASFATQGTHCLVPKQVLHPVDGVDASDVDVTKKFHDGELWKVAPSTTADTPATVAGVAGAAAMNTVAQSPVLMFPSSAAPTLIIDDDDDDEVEVMEDLYWNMSGPIIDDDE</sequence>
<dbReference type="Proteomes" id="UP000038009">
    <property type="component" value="Unassembled WGS sequence"/>
</dbReference>
<dbReference type="VEuPathDB" id="TriTrypDB:Lsey_0199_0080"/>
<dbReference type="GO" id="GO:0071013">
    <property type="term" value="C:catalytic step 2 spliceosome"/>
    <property type="evidence" value="ECO:0007669"/>
    <property type="project" value="TreeGrafter"/>
</dbReference>
<comment type="caution">
    <text evidence="5">The sequence shown here is derived from an EMBL/GenBank/DDBJ whole genome shotgun (WGS) entry which is preliminary data.</text>
</comment>
<feature type="coiled-coil region" evidence="2">
    <location>
        <begin position="953"/>
        <end position="980"/>
    </location>
</feature>
<dbReference type="InterPro" id="IPR001799">
    <property type="entry name" value="Ephrin_RBD"/>
</dbReference>
<keyword evidence="6" id="KW-1185">Reference proteome</keyword>
<evidence type="ECO:0000256" key="1">
    <source>
        <dbReference type="ARBA" id="ARBA00047984"/>
    </source>
</evidence>
<comment type="catalytic activity">
    <reaction evidence="1">
        <text>ATP + H2O = ADP + phosphate + H(+)</text>
        <dbReference type="Rhea" id="RHEA:13065"/>
        <dbReference type="ChEBI" id="CHEBI:15377"/>
        <dbReference type="ChEBI" id="CHEBI:15378"/>
        <dbReference type="ChEBI" id="CHEBI:30616"/>
        <dbReference type="ChEBI" id="CHEBI:43474"/>
        <dbReference type="ChEBI" id="CHEBI:456216"/>
        <dbReference type="EC" id="3.6.4.13"/>
    </reaction>
</comment>
<dbReference type="InterPro" id="IPR027417">
    <property type="entry name" value="P-loop_NTPase"/>
</dbReference>
<feature type="region of interest" description="Disordered" evidence="3">
    <location>
        <begin position="1"/>
        <end position="46"/>
    </location>
</feature>
<dbReference type="PROSITE" id="PS51551">
    <property type="entry name" value="EPHRIN_RBD_2"/>
    <property type="match status" value="1"/>
</dbReference>
<proteinExistence type="predicted"/>
<gene>
    <name evidence="5" type="ORF">ABL78_5678</name>
</gene>
<feature type="compositionally biased region" description="Low complexity" evidence="3">
    <location>
        <begin position="108"/>
        <end position="123"/>
    </location>
</feature>
<feature type="domain" description="Ephrin RBD" evidence="4">
    <location>
        <begin position="1073"/>
        <end position="1091"/>
    </location>
</feature>
<reference evidence="5 6" key="1">
    <citation type="journal article" date="2015" name="PLoS Pathog.">
        <title>Leptomonas seymouri: Adaptations to the Dixenous Life Cycle Analyzed by Genome Sequencing, Transcriptome Profiling and Co-infection with Leishmania donovani.</title>
        <authorList>
            <person name="Kraeva N."/>
            <person name="Butenko A."/>
            <person name="Hlavacova J."/>
            <person name="Kostygov A."/>
            <person name="Myskova J."/>
            <person name="Grybchuk D."/>
            <person name="Lestinova T."/>
            <person name="Votypka J."/>
            <person name="Volf P."/>
            <person name="Opperdoes F."/>
            <person name="Flegontov P."/>
            <person name="Lukes J."/>
            <person name="Yurchenko V."/>
        </authorList>
    </citation>
    <scope>NUCLEOTIDE SEQUENCE [LARGE SCALE GENOMIC DNA]</scope>
    <source>
        <strain evidence="5 6">ATCC 30220</strain>
    </source>
</reference>
<name>A0A0N1HWI4_LEPSE</name>
<protein>
    <recommendedName>
        <fullName evidence="4">Ephrin RBD domain-containing protein</fullName>
    </recommendedName>
</protein>
<accession>A0A0N1HWI4</accession>
<dbReference type="GO" id="GO:0003723">
    <property type="term" value="F:RNA binding"/>
    <property type="evidence" value="ECO:0007669"/>
    <property type="project" value="TreeGrafter"/>
</dbReference>
<dbReference type="GO" id="GO:0016020">
    <property type="term" value="C:membrane"/>
    <property type="evidence" value="ECO:0007669"/>
    <property type="project" value="InterPro"/>
</dbReference>
<dbReference type="GO" id="GO:0003724">
    <property type="term" value="F:RNA helicase activity"/>
    <property type="evidence" value="ECO:0007669"/>
    <property type="project" value="UniProtKB-EC"/>
</dbReference>
<evidence type="ECO:0000256" key="2">
    <source>
        <dbReference type="SAM" id="Coils"/>
    </source>
</evidence>
<evidence type="ECO:0000259" key="4">
    <source>
        <dbReference type="PROSITE" id="PS51551"/>
    </source>
</evidence>
<feature type="region of interest" description="Disordered" evidence="3">
    <location>
        <begin position="59"/>
        <end position="123"/>
    </location>
</feature>
<dbReference type="Gene3D" id="3.40.50.300">
    <property type="entry name" value="P-loop containing nucleotide triphosphate hydrolases"/>
    <property type="match status" value="1"/>
</dbReference>